<evidence type="ECO:0000256" key="3">
    <source>
        <dbReference type="ARBA" id="ARBA00022801"/>
    </source>
</evidence>
<reference evidence="8 9" key="1">
    <citation type="submission" date="2018-06" db="EMBL/GenBank/DDBJ databases">
        <title>Genomic Encyclopedia of Archaeal and Bacterial Type Strains, Phase II (KMG-II): from individual species to whole genera.</title>
        <authorList>
            <person name="Goeker M."/>
        </authorList>
    </citation>
    <scope>NUCLEOTIDE SEQUENCE [LARGE SCALE GENOMIC DNA]</scope>
    <source>
        <strain evidence="8 9">DSM 29821</strain>
    </source>
</reference>
<evidence type="ECO:0000259" key="7">
    <source>
        <dbReference type="Pfam" id="PF17801"/>
    </source>
</evidence>
<dbReference type="InterPro" id="IPR013785">
    <property type="entry name" value="Aldolase_TIM"/>
</dbReference>
<evidence type="ECO:0000256" key="5">
    <source>
        <dbReference type="RuleBase" id="RU361168"/>
    </source>
</evidence>
<evidence type="ECO:0000256" key="4">
    <source>
        <dbReference type="ARBA" id="ARBA00023295"/>
    </source>
</evidence>
<dbReference type="SUPFAM" id="SSF51445">
    <property type="entry name" value="(Trans)glycosidases"/>
    <property type="match status" value="1"/>
</dbReference>
<keyword evidence="2 6" id="KW-0732">Signal</keyword>
<proteinExistence type="inferred from homology"/>
<dbReference type="InterPro" id="IPR002241">
    <property type="entry name" value="Glyco_hydro_27"/>
</dbReference>
<keyword evidence="3 5" id="KW-0378">Hydrolase</keyword>
<evidence type="ECO:0000313" key="9">
    <source>
        <dbReference type="Proteomes" id="UP000249819"/>
    </source>
</evidence>
<dbReference type="RefSeq" id="WP_211323842.1">
    <property type="nucleotide sequence ID" value="NZ_QLMA01000004.1"/>
</dbReference>
<dbReference type="PROSITE" id="PS00512">
    <property type="entry name" value="ALPHA_GALACTOSIDASE"/>
    <property type="match status" value="1"/>
</dbReference>
<evidence type="ECO:0000313" key="8">
    <source>
        <dbReference type="EMBL" id="RAJ81901.1"/>
    </source>
</evidence>
<keyword evidence="5" id="KW-1015">Disulfide bond</keyword>
<dbReference type="Pfam" id="PF16499">
    <property type="entry name" value="Melibiase_2"/>
    <property type="match status" value="1"/>
</dbReference>
<dbReference type="InterPro" id="IPR013780">
    <property type="entry name" value="Glyco_hydro_b"/>
</dbReference>
<protein>
    <recommendedName>
        <fullName evidence="5">Alpha-galactosidase</fullName>
        <ecNumber evidence="5">3.2.1.22</ecNumber>
    </recommendedName>
    <alternativeName>
        <fullName evidence="5">Melibiase</fullName>
    </alternativeName>
</protein>
<dbReference type="InterPro" id="IPR017853">
    <property type="entry name" value="GH"/>
</dbReference>
<organism evidence="8 9">
    <name type="scientific">Chitinophaga dinghuensis</name>
    <dbReference type="NCBI Taxonomy" id="1539050"/>
    <lineage>
        <taxon>Bacteria</taxon>
        <taxon>Pseudomonadati</taxon>
        <taxon>Bacteroidota</taxon>
        <taxon>Chitinophagia</taxon>
        <taxon>Chitinophagales</taxon>
        <taxon>Chitinophagaceae</taxon>
        <taxon>Chitinophaga</taxon>
    </lineage>
</organism>
<evidence type="ECO:0000256" key="6">
    <source>
        <dbReference type="SAM" id="SignalP"/>
    </source>
</evidence>
<feature type="domain" description="Alpha galactosidase C-terminal" evidence="7">
    <location>
        <begin position="331"/>
        <end position="404"/>
    </location>
</feature>
<dbReference type="AlphaFoldDB" id="A0A327VXY8"/>
<dbReference type="InterPro" id="IPR041233">
    <property type="entry name" value="Melibiase_C"/>
</dbReference>
<feature type="chain" id="PRO_5016264822" description="Alpha-galactosidase" evidence="6">
    <location>
        <begin position="22"/>
        <end position="408"/>
    </location>
</feature>
<dbReference type="Gene3D" id="3.20.20.70">
    <property type="entry name" value="Aldolase class I"/>
    <property type="match status" value="1"/>
</dbReference>
<dbReference type="Proteomes" id="UP000249819">
    <property type="component" value="Unassembled WGS sequence"/>
</dbReference>
<dbReference type="GO" id="GO:0004557">
    <property type="term" value="F:alpha-galactosidase activity"/>
    <property type="evidence" value="ECO:0007669"/>
    <property type="project" value="UniProtKB-EC"/>
</dbReference>
<dbReference type="PANTHER" id="PTHR11452:SF75">
    <property type="entry name" value="ALPHA-GALACTOSIDASE MEL1"/>
    <property type="match status" value="1"/>
</dbReference>
<sequence>MKLLKTALIACSTFICQIAAAQQYSSWDSLALTPPMGWNSWNFFEGKVSEKVIMDMADAMVSNGMKAAGYQYLVIDDYWVGGRDRENKLFPDTQRFPHGMKYLADYVHSKGLKIGIYSDAATLTCGGVTGSYNFEDLDAKTFASWGIDYLKYDYCNAPEDVNTAFCRYYKMGEALKHSGRPIVYAICEWGQRKPWLWAKAAGGHLWRTTWDSRDIWESKNKDLTGIMDIFNQQEGLANYAGPGGWNDPDLLMVGLYGKGSSSSVNGRFKGCNFTEYRTHFALWCMLDAPLMLNLDLTKMEADNLRLLTNKYLIGINQDELGKQATTILRKGDIQVLSKPLKNGGIAICVFNRSDKPATVNYQIKKDLNIWQPVNAFDVWKEKETRKAVTLESKLEGHDCAVYILSKAD</sequence>
<accession>A0A327VXY8</accession>
<dbReference type="FunFam" id="3.20.20.70:FF:000197">
    <property type="entry name" value="Alpha-galactosidase"/>
    <property type="match status" value="1"/>
</dbReference>
<comment type="caution">
    <text evidence="8">The sequence shown here is derived from an EMBL/GenBank/DDBJ whole genome shotgun (WGS) entry which is preliminary data.</text>
</comment>
<dbReference type="PRINTS" id="PR00740">
    <property type="entry name" value="GLHYDRLASE27"/>
</dbReference>
<dbReference type="InterPro" id="IPR000111">
    <property type="entry name" value="Glyco_hydro_27/36_CS"/>
</dbReference>
<evidence type="ECO:0000256" key="2">
    <source>
        <dbReference type="ARBA" id="ARBA00022729"/>
    </source>
</evidence>
<dbReference type="SUPFAM" id="SSF51011">
    <property type="entry name" value="Glycosyl hydrolase domain"/>
    <property type="match status" value="1"/>
</dbReference>
<keyword evidence="4 5" id="KW-0326">Glycosidase</keyword>
<dbReference type="CDD" id="cd14792">
    <property type="entry name" value="GH27"/>
    <property type="match status" value="1"/>
</dbReference>
<dbReference type="EMBL" id="QLMA01000004">
    <property type="protein sequence ID" value="RAJ81901.1"/>
    <property type="molecule type" value="Genomic_DNA"/>
</dbReference>
<gene>
    <name evidence="8" type="ORF">CLV59_104126</name>
</gene>
<feature type="signal peptide" evidence="6">
    <location>
        <begin position="1"/>
        <end position="21"/>
    </location>
</feature>
<dbReference type="Pfam" id="PF17801">
    <property type="entry name" value="Melibiase_C"/>
    <property type="match status" value="1"/>
</dbReference>
<keyword evidence="9" id="KW-1185">Reference proteome</keyword>
<comment type="catalytic activity">
    <reaction evidence="5">
        <text>Hydrolysis of terminal, non-reducing alpha-D-galactose residues in alpha-D-galactosides, including galactose oligosaccharides, galactomannans and galactolipids.</text>
        <dbReference type="EC" id="3.2.1.22"/>
    </reaction>
</comment>
<evidence type="ECO:0000256" key="1">
    <source>
        <dbReference type="ARBA" id="ARBA00009743"/>
    </source>
</evidence>
<dbReference type="Gene3D" id="2.60.40.1180">
    <property type="entry name" value="Golgi alpha-mannosidase II"/>
    <property type="match status" value="1"/>
</dbReference>
<comment type="similarity">
    <text evidence="1 5">Belongs to the glycosyl hydrolase 27 family.</text>
</comment>
<dbReference type="EC" id="3.2.1.22" evidence="5"/>
<name>A0A327VXY8_9BACT</name>
<dbReference type="PANTHER" id="PTHR11452">
    <property type="entry name" value="ALPHA-GALACTOSIDASE/ALPHA-N-ACETYLGALACTOSAMINIDASE"/>
    <property type="match status" value="1"/>
</dbReference>
<dbReference type="GO" id="GO:0005975">
    <property type="term" value="P:carbohydrate metabolic process"/>
    <property type="evidence" value="ECO:0007669"/>
    <property type="project" value="InterPro"/>
</dbReference>